<evidence type="ECO:0000313" key="14">
    <source>
        <dbReference type="Proteomes" id="UP000001593"/>
    </source>
</evidence>
<dbReference type="GO" id="GO:0032870">
    <property type="term" value="P:cellular response to hormone stimulus"/>
    <property type="evidence" value="ECO:0000318"/>
    <property type="project" value="GO_Central"/>
</dbReference>
<name>A7SHI6_NEMVE</name>
<feature type="transmembrane region" description="Helical" evidence="11">
    <location>
        <begin position="156"/>
        <end position="173"/>
    </location>
</feature>
<evidence type="ECO:0000256" key="9">
    <source>
        <dbReference type="RuleBase" id="RU000688"/>
    </source>
</evidence>
<dbReference type="KEGG" id="nve:5508310"/>
<dbReference type="Gene3D" id="1.20.1070.10">
    <property type="entry name" value="Rhodopsin 7-helix transmembrane proteins"/>
    <property type="match status" value="1"/>
</dbReference>
<dbReference type="PhylomeDB" id="A7SHI6"/>
<evidence type="ECO:0000313" key="13">
    <source>
        <dbReference type="EMBL" id="EDO36848.1"/>
    </source>
</evidence>
<evidence type="ECO:0000256" key="4">
    <source>
        <dbReference type="ARBA" id="ARBA00022989"/>
    </source>
</evidence>
<accession>A7SHI6</accession>
<evidence type="ECO:0000256" key="8">
    <source>
        <dbReference type="ARBA" id="ARBA00023224"/>
    </source>
</evidence>
<dbReference type="OrthoDB" id="5961317at2759"/>
<evidence type="ECO:0000256" key="11">
    <source>
        <dbReference type="SAM" id="Phobius"/>
    </source>
</evidence>
<dbReference type="PANTHER" id="PTHR24228:SF59">
    <property type="entry name" value="NEUROPEPTIDE RECEPTOR 15"/>
    <property type="match status" value="1"/>
</dbReference>
<dbReference type="eggNOG" id="KOG3656">
    <property type="taxonomic scope" value="Eukaryota"/>
</dbReference>
<evidence type="ECO:0000256" key="5">
    <source>
        <dbReference type="ARBA" id="ARBA00023040"/>
    </source>
</evidence>
<dbReference type="Pfam" id="PF00001">
    <property type="entry name" value="7tm_1"/>
    <property type="match status" value="1"/>
</dbReference>
<dbReference type="PROSITE" id="PS00237">
    <property type="entry name" value="G_PROTEIN_RECEP_F1_1"/>
    <property type="match status" value="1"/>
</dbReference>
<dbReference type="PRINTS" id="PR00237">
    <property type="entry name" value="GPCRRHODOPSN"/>
</dbReference>
<feature type="transmembrane region" description="Helical" evidence="11">
    <location>
        <begin position="117"/>
        <end position="135"/>
    </location>
</feature>
<evidence type="ECO:0000256" key="7">
    <source>
        <dbReference type="ARBA" id="ARBA00023170"/>
    </source>
</evidence>
<comment type="subcellular location">
    <subcellularLocation>
        <location evidence="1">Cell membrane</location>
        <topology evidence="1">Multi-pass membrane protein</topology>
    </subcellularLocation>
</comment>
<dbReference type="OMA" id="RIANTAF"/>
<evidence type="ECO:0000259" key="12">
    <source>
        <dbReference type="PROSITE" id="PS50262"/>
    </source>
</evidence>
<gene>
    <name evidence="13" type="ORF">NEMVEDRAFT_v1g212367</name>
</gene>
<feature type="transmembrane region" description="Helical" evidence="11">
    <location>
        <begin position="78"/>
        <end position="97"/>
    </location>
</feature>
<evidence type="ECO:0000256" key="1">
    <source>
        <dbReference type="ARBA" id="ARBA00004651"/>
    </source>
</evidence>
<comment type="similarity">
    <text evidence="9">Belongs to the G-protein coupled receptor 1 family.</text>
</comment>
<feature type="region of interest" description="Disordered" evidence="10">
    <location>
        <begin position="337"/>
        <end position="356"/>
    </location>
</feature>
<reference evidence="13 14" key="1">
    <citation type="journal article" date="2007" name="Science">
        <title>Sea anemone genome reveals ancestral eumetazoan gene repertoire and genomic organization.</title>
        <authorList>
            <person name="Putnam N.H."/>
            <person name="Srivastava M."/>
            <person name="Hellsten U."/>
            <person name="Dirks B."/>
            <person name="Chapman J."/>
            <person name="Salamov A."/>
            <person name="Terry A."/>
            <person name="Shapiro H."/>
            <person name="Lindquist E."/>
            <person name="Kapitonov V.V."/>
            <person name="Jurka J."/>
            <person name="Genikhovich G."/>
            <person name="Grigoriev I.V."/>
            <person name="Lucas S.M."/>
            <person name="Steele R.E."/>
            <person name="Finnerty J.R."/>
            <person name="Technau U."/>
            <person name="Martindale M.Q."/>
            <person name="Rokhsar D.S."/>
        </authorList>
    </citation>
    <scope>NUCLEOTIDE SEQUENCE [LARGE SCALE GENOMIC DNA]</scope>
    <source>
        <strain evidence="14">CH2 X CH6</strain>
    </source>
</reference>
<feature type="compositionally biased region" description="Basic and acidic residues" evidence="10">
    <location>
        <begin position="343"/>
        <end position="353"/>
    </location>
</feature>
<feature type="transmembrane region" description="Helical" evidence="11">
    <location>
        <begin position="209"/>
        <end position="230"/>
    </location>
</feature>
<protein>
    <recommendedName>
        <fullName evidence="12">G-protein coupled receptors family 1 profile domain-containing protein</fullName>
    </recommendedName>
</protein>
<evidence type="ECO:0000256" key="3">
    <source>
        <dbReference type="ARBA" id="ARBA00022692"/>
    </source>
</evidence>
<evidence type="ECO:0000256" key="10">
    <source>
        <dbReference type="SAM" id="MobiDB-lite"/>
    </source>
</evidence>
<dbReference type="GO" id="GO:0004930">
    <property type="term" value="F:G protein-coupled receptor activity"/>
    <property type="evidence" value="ECO:0000318"/>
    <property type="project" value="GO_Central"/>
</dbReference>
<keyword evidence="6 11" id="KW-0472">Membrane</keyword>
<organism evidence="13 14">
    <name type="scientific">Nematostella vectensis</name>
    <name type="common">Starlet sea anemone</name>
    <dbReference type="NCBI Taxonomy" id="45351"/>
    <lineage>
        <taxon>Eukaryota</taxon>
        <taxon>Metazoa</taxon>
        <taxon>Cnidaria</taxon>
        <taxon>Anthozoa</taxon>
        <taxon>Hexacorallia</taxon>
        <taxon>Actiniaria</taxon>
        <taxon>Edwardsiidae</taxon>
        <taxon>Nematostella</taxon>
    </lineage>
</organism>
<dbReference type="GO" id="GO:0007186">
    <property type="term" value="P:G protein-coupled receptor signaling pathway"/>
    <property type="evidence" value="ECO:0000318"/>
    <property type="project" value="GO_Central"/>
</dbReference>
<proteinExistence type="inferred from homology"/>
<dbReference type="InParanoid" id="A7SHI6"/>
<dbReference type="PANTHER" id="PTHR24228">
    <property type="entry name" value="B2 BRADYKININ RECEPTOR/ANGIOTENSIN II RECEPTOR"/>
    <property type="match status" value="1"/>
</dbReference>
<dbReference type="GO" id="GO:0005886">
    <property type="term" value="C:plasma membrane"/>
    <property type="evidence" value="ECO:0000318"/>
    <property type="project" value="GO_Central"/>
</dbReference>
<evidence type="ECO:0000256" key="6">
    <source>
        <dbReference type="ARBA" id="ARBA00023136"/>
    </source>
</evidence>
<evidence type="ECO:0000256" key="2">
    <source>
        <dbReference type="ARBA" id="ARBA00022475"/>
    </source>
</evidence>
<dbReference type="CDD" id="cd00637">
    <property type="entry name" value="7tm_classA_rhodopsin-like"/>
    <property type="match status" value="1"/>
</dbReference>
<feature type="transmembrane region" description="Helical" evidence="11">
    <location>
        <begin position="255"/>
        <end position="275"/>
    </location>
</feature>
<keyword evidence="5 9" id="KW-0297">G-protein coupled receptor</keyword>
<dbReference type="FunFam" id="1.20.1070.10:FF:000355">
    <property type="entry name" value="Predicted protein"/>
    <property type="match status" value="1"/>
</dbReference>
<dbReference type="EMBL" id="DS469660">
    <property type="protein sequence ID" value="EDO36848.1"/>
    <property type="molecule type" value="Genomic_DNA"/>
</dbReference>
<dbReference type="HOGENOM" id="CLU_050294_0_0_1"/>
<keyword evidence="8 9" id="KW-0807">Transducer</keyword>
<dbReference type="InterPro" id="IPR000276">
    <property type="entry name" value="GPCR_Rhodpsn"/>
</dbReference>
<dbReference type="Proteomes" id="UP000001593">
    <property type="component" value="Unassembled WGS sequence"/>
</dbReference>
<feature type="transmembrane region" description="Helical" evidence="11">
    <location>
        <begin position="295"/>
        <end position="315"/>
    </location>
</feature>
<keyword evidence="14" id="KW-1185">Reference proteome</keyword>
<sequence length="422" mass="47792">MDHAINTTINKTFPTTDNQSERRYVFGPVPSHIKIIVSTLVILFASLSVVGNSLVMYAIRPPKTPNNRAFSRTTAKMFVRSLVLSDLLCAIITAPLFVTEIHIPITPNAWICHLVRYFAYLFPIITIMNMIVIGIERYCVIFCPLAPPSKRVSRRLVIAAWAVGMLMTFIPNINMKRRRYDIDDDKYTLFCSYDNSTPSSRIANTAFSILIYYLPSIVLTVICIKILRFLKRQKQGARGQGSPFVNSMWRYKGSYMLVSLIFAFILPYLLYFIYFTAMTILKPKVSYVIDFTVRYAAAIIGYANGFLNPLIYLICMQDVRARVKALFTRRRRPPHDVYALSEGENRHPNKSIEKGTGQHMLSYTNPSIEQTHHPRTAPAGNYKAPSSEESSGKATVLFFDLGSFSSTADTAIDSSTEVVTKF</sequence>
<keyword evidence="2" id="KW-1003">Cell membrane</keyword>
<dbReference type="SUPFAM" id="SSF81321">
    <property type="entry name" value="Family A G protein-coupled receptor-like"/>
    <property type="match status" value="1"/>
</dbReference>
<dbReference type="InterPro" id="IPR017452">
    <property type="entry name" value="GPCR_Rhodpsn_7TM"/>
</dbReference>
<keyword evidence="3 9" id="KW-0812">Transmembrane</keyword>
<dbReference type="PROSITE" id="PS50262">
    <property type="entry name" value="G_PROTEIN_RECEP_F1_2"/>
    <property type="match status" value="1"/>
</dbReference>
<feature type="domain" description="G-protein coupled receptors family 1 profile" evidence="12">
    <location>
        <begin position="51"/>
        <end position="312"/>
    </location>
</feature>
<keyword evidence="4 11" id="KW-1133">Transmembrane helix</keyword>
<dbReference type="AlphaFoldDB" id="A7SHI6"/>
<feature type="transmembrane region" description="Helical" evidence="11">
    <location>
        <begin position="35"/>
        <end position="57"/>
    </location>
</feature>
<feature type="region of interest" description="Disordered" evidence="10">
    <location>
        <begin position="368"/>
        <end position="388"/>
    </location>
</feature>
<keyword evidence="7 9" id="KW-0675">Receptor</keyword>